<evidence type="ECO:0000313" key="3">
    <source>
        <dbReference type="Proteomes" id="UP001432000"/>
    </source>
</evidence>
<name>A0ABZ2PPS4_9NOCA</name>
<dbReference type="InterPro" id="IPR024344">
    <property type="entry name" value="MDMPI_metal-binding"/>
</dbReference>
<dbReference type="InterPro" id="IPR034660">
    <property type="entry name" value="DinB/YfiT-like"/>
</dbReference>
<evidence type="ECO:0000259" key="1">
    <source>
        <dbReference type="Pfam" id="PF11716"/>
    </source>
</evidence>
<protein>
    <submittedName>
        <fullName evidence="2">Maleylpyruvate isomerase family mycothiol-dependent enzyme</fullName>
    </submittedName>
</protein>
<dbReference type="Proteomes" id="UP001432000">
    <property type="component" value="Chromosome"/>
</dbReference>
<dbReference type="EMBL" id="CP147846">
    <property type="protein sequence ID" value="WXG68406.1"/>
    <property type="molecule type" value="Genomic_DNA"/>
</dbReference>
<feature type="domain" description="Mycothiol-dependent maleylpyruvate isomerase metal-binding" evidence="1">
    <location>
        <begin position="7"/>
        <end position="135"/>
    </location>
</feature>
<dbReference type="InterPro" id="IPR017517">
    <property type="entry name" value="Maleyloyr_isom"/>
</dbReference>
<proteinExistence type="predicted"/>
<dbReference type="NCBIfam" id="TIGR03083">
    <property type="entry name" value="maleylpyruvate isomerase family mycothiol-dependent enzyme"/>
    <property type="match status" value="1"/>
</dbReference>
<keyword evidence="3" id="KW-1185">Reference proteome</keyword>
<sequence length="179" mass="19411">MDVSVLHTATECLAEYLSEVTQGDLGQSTPVPGRDIGDLYLHLIDQNTTVTAALLPESAPSQAGATSRSTLDASVNVYGGGFEERYRRTALQMEDAFASVSAADLRCRIDGVEMEAGAIYDQQVSETVIHTWDLAHAMGLTFHPPLQVALRILKTLEDQSIEDVDAVWESALRMSGRLS</sequence>
<keyword evidence="2" id="KW-0413">Isomerase</keyword>
<organism evidence="2 3">
    <name type="scientific">Rhodococcus sovatensis</name>
    <dbReference type="NCBI Taxonomy" id="1805840"/>
    <lineage>
        <taxon>Bacteria</taxon>
        <taxon>Bacillati</taxon>
        <taxon>Actinomycetota</taxon>
        <taxon>Actinomycetes</taxon>
        <taxon>Mycobacteriales</taxon>
        <taxon>Nocardiaceae</taxon>
        <taxon>Rhodococcus</taxon>
    </lineage>
</organism>
<evidence type="ECO:0000313" key="2">
    <source>
        <dbReference type="EMBL" id="WXG68406.1"/>
    </source>
</evidence>
<dbReference type="Pfam" id="PF11716">
    <property type="entry name" value="MDMPI_N"/>
    <property type="match status" value="1"/>
</dbReference>
<dbReference type="RefSeq" id="WP_338888594.1">
    <property type="nucleotide sequence ID" value="NZ_CP147846.1"/>
</dbReference>
<reference evidence="2 3" key="1">
    <citation type="submission" date="2024-03" db="EMBL/GenBank/DDBJ databases">
        <title>Natural products discovery in diverse microorganisms through a two-stage MS feature dereplication strategy.</title>
        <authorList>
            <person name="Zhang R."/>
        </authorList>
    </citation>
    <scope>NUCLEOTIDE SEQUENCE [LARGE SCALE GENOMIC DNA]</scope>
    <source>
        <strain evidence="2 3">18930</strain>
    </source>
</reference>
<accession>A0ABZ2PPS4</accession>
<gene>
    <name evidence="2" type="ORF">WDS16_24980</name>
</gene>
<dbReference type="SUPFAM" id="SSF109854">
    <property type="entry name" value="DinB/YfiT-like putative metalloenzymes"/>
    <property type="match status" value="1"/>
</dbReference>
<dbReference type="GO" id="GO:0016853">
    <property type="term" value="F:isomerase activity"/>
    <property type="evidence" value="ECO:0007669"/>
    <property type="project" value="UniProtKB-KW"/>
</dbReference>
<dbReference type="Gene3D" id="1.20.120.450">
    <property type="entry name" value="dinb family like domain"/>
    <property type="match status" value="1"/>
</dbReference>